<dbReference type="OrthoDB" id="765404at2759"/>
<dbReference type="Proteomes" id="UP000235145">
    <property type="component" value="Unassembled WGS sequence"/>
</dbReference>
<evidence type="ECO:0008006" key="4">
    <source>
        <dbReference type="Google" id="ProtNLM"/>
    </source>
</evidence>
<organism evidence="2 3">
    <name type="scientific">Lactuca sativa</name>
    <name type="common">Garden lettuce</name>
    <dbReference type="NCBI Taxonomy" id="4236"/>
    <lineage>
        <taxon>Eukaryota</taxon>
        <taxon>Viridiplantae</taxon>
        <taxon>Streptophyta</taxon>
        <taxon>Embryophyta</taxon>
        <taxon>Tracheophyta</taxon>
        <taxon>Spermatophyta</taxon>
        <taxon>Magnoliopsida</taxon>
        <taxon>eudicotyledons</taxon>
        <taxon>Gunneridae</taxon>
        <taxon>Pentapetalae</taxon>
        <taxon>asterids</taxon>
        <taxon>campanulids</taxon>
        <taxon>Asterales</taxon>
        <taxon>Asteraceae</taxon>
        <taxon>Cichorioideae</taxon>
        <taxon>Cichorieae</taxon>
        <taxon>Lactucinae</taxon>
        <taxon>Lactuca</taxon>
    </lineage>
</organism>
<evidence type="ECO:0000313" key="3">
    <source>
        <dbReference type="Proteomes" id="UP000235145"/>
    </source>
</evidence>
<comment type="caution">
    <text evidence="2">The sequence shown here is derived from an EMBL/GenBank/DDBJ whole genome shotgun (WGS) entry which is preliminary data.</text>
</comment>
<reference evidence="2 3" key="1">
    <citation type="journal article" date="2017" name="Nat. Commun.">
        <title>Genome assembly with in vitro proximity ligation data and whole-genome triplication in lettuce.</title>
        <authorList>
            <person name="Reyes-Chin-Wo S."/>
            <person name="Wang Z."/>
            <person name="Yang X."/>
            <person name="Kozik A."/>
            <person name="Arikit S."/>
            <person name="Song C."/>
            <person name="Xia L."/>
            <person name="Froenicke L."/>
            <person name="Lavelle D.O."/>
            <person name="Truco M.J."/>
            <person name="Xia R."/>
            <person name="Zhu S."/>
            <person name="Xu C."/>
            <person name="Xu H."/>
            <person name="Xu X."/>
            <person name="Cox K."/>
            <person name="Korf I."/>
            <person name="Meyers B.C."/>
            <person name="Michelmore R.W."/>
        </authorList>
    </citation>
    <scope>NUCLEOTIDE SEQUENCE [LARGE SCALE GENOMIC DNA]</scope>
    <source>
        <strain evidence="3">cv. Salinas</strain>
        <tissue evidence="2">Seedlings</tissue>
    </source>
</reference>
<name>A0A9R1WTU1_LACSA</name>
<protein>
    <recommendedName>
        <fullName evidence="4">Senescence domain-containing protein</fullName>
    </recommendedName>
</protein>
<keyword evidence="3" id="KW-1185">Reference proteome</keyword>
<proteinExistence type="predicted"/>
<dbReference type="AlphaFoldDB" id="A0A9R1WTU1"/>
<sequence length="144" mass="15627">MGIGDEVKVLVPDLSTVKRAGVAAYNRTSAAVTKIDQVVRVDGIQKLHQYLPDGETRAQIGLFATTLAQNTAKYAVYEGFKHIPGAKVASKLVSDTIHEVKQQNQKDGMKATPQQESYSSENGKSNSQNENENEGGGGHWRSKL</sequence>
<feature type="compositionally biased region" description="Polar residues" evidence="1">
    <location>
        <begin position="102"/>
        <end position="118"/>
    </location>
</feature>
<feature type="compositionally biased region" description="Gly residues" evidence="1">
    <location>
        <begin position="134"/>
        <end position="144"/>
    </location>
</feature>
<gene>
    <name evidence="2" type="ORF">LSAT_V11C900494710</name>
</gene>
<evidence type="ECO:0000256" key="1">
    <source>
        <dbReference type="SAM" id="MobiDB-lite"/>
    </source>
</evidence>
<accession>A0A9R1WTU1</accession>
<feature type="region of interest" description="Disordered" evidence="1">
    <location>
        <begin position="98"/>
        <end position="144"/>
    </location>
</feature>
<evidence type="ECO:0000313" key="2">
    <source>
        <dbReference type="EMBL" id="KAJ0188845.1"/>
    </source>
</evidence>
<dbReference type="Gramene" id="rna-gnl|WGS:NBSK|LSAT_9X95760_mrna">
    <property type="protein sequence ID" value="cds-PLY63556.1"/>
    <property type="gene ID" value="gene-LSAT_9X95760"/>
</dbReference>
<dbReference type="EMBL" id="NBSK02000009">
    <property type="protein sequence ID" value="KAJ0188845.1"/>
    <property type="molecule type" value="Genomic_DNA"/>
</dbReference>
<feature type="compositionally biased region" description="Low complexity" evidence="1">
    <location>
        <begin position="119"/>
        <end position="130"/>
    </location>
</feature>